<sequence>MTAQDMEEYKITVRKPVVGSYRGYKIYSNSLPSSGGAHIIQTLNILENFDIGSMEVNSAEYLHILSEAFKKVYTDRANNMADGDFYEVPIKGITSKEYAKRIAGGIMPHRCIKISIEDPWKYEHADTTHYSIGDSEGNMVSVTKTINHFCGSCMVPEGTGFILNDTMSDFSVVKGDINAVEPFKKPLSTMSPTIIMKDNKPFAILGSPGGERIICNVVQVISKLIDHKMSIDAAIDSARITENVKCKIFYEGRIDRKAIKQLQALGHETEKVLDYDIRMGGVQGVVYMDDGAIEGAADPRRDGEAIGY</sequence>
<dbReference type="AlphaFoldDB" id="A0A645BYV0"/>
<dbReference type="InterPro" id="IPR051792">
    <property type="entry name" value="GGT_bact"/>
</dbReference>
<dbReference type="Pfam" id="PF01019">
    <property type="entry name" value="G_glu_transpept"/>
    <property type="match status" value="1"/>
</dbReference>
<dbReference type="GO" id="GO:0036374">
    <property type="term" value="F:glutathione hydrolase activity"/>
    <property type="evidence" value="ECO:0007669"/>
    <property type="project" value="UniProtKB-EC"/>
</dbReference>
<proteinExistence type="predicted"/>
<dbReference type="Gene3D" id="1.10.246.130">
    <property type="match status" value="1"/>
</dbReference>
<keyword evidence="2 4" id="KW-0378">Hydrolase</keyword>
<evidence type="ECO:0000313" key="4">
    <source>
        <dbReference type="EMBL" id="MPM70522.1"/>
    </source>
</evidence>
<reference evidence="4" key="1">
    <citation type="submission" date="2019-08" db="EMBL/GenBank/DDBJ databases">
        <authorList>
            <person name="Kucharzyk K."/>
            <person name="Murdoch R.W."/>
            <person name="Higgins S."/>
            <person name="Loffler F."/>
        </authorList>
    </citation>
    <scope>NUCLEOTIDE SEQUENCE</scope>
</reference>
<evidence type="ECO:0000256" key="3">
    <source>
        <dbReference type="ARBA" id="ARBA00023145"/>
    </source>
</evidence>
<keyword evidence="1" id="KW-0808">Transferase</keyword>
<dbReference type="InterPro" id="IPR043137">
    <property type="entry name" value="GGT_ssub_C"/>
</dbReference>
<dbReference type="PRINTS" id="PR01210">
    <property type="entry name" value="GGTRANSPTASE"/>
</dbReference>
<keyword evidence="3" id="KW-0865">Zymogen</keyword>
<dbReference type="PANTHER" id="PTHR43199">
    <property type="entry name" value="GLUTATHIONE HYDROLASE"/>
    <property type="match status" value="1"/>
</dbReference>
<protein>
    <submittedName>
        <fullName evidence="4">Glutathione hydrolase proenzyme</fullName>
        <ecNumber evidence="4">3.4.19.13</ecNumber>
    </submittedName>
</protein>
<dbReference type="PANTHER" id="PTHR43199:SF1">
    <property type="entry name" value="GLUTATHIONE HYDROLASE PROENZYME"/>
    <property type="match status" value="1"/>
</dbReference>
<dbReference type="EC" id="3.4.19.13" evidence="4"/>
<name>A0A645BYV0_9ZZZZ</name>
<dbReference type="GO" id="GO:0016740">
    <property type="term" value="F:transferase activity"/>
    <property type="evidence" value="ECO:0007669"/>
    <property type="project" value="UniProtKB-KW"/>
</dbReference>
<comment type="caution">
    <text evidence="4">The sequence shown here is derived from an EMBL/GenBank/DDBJ whole genome shotgun (WGS) entry which is preliminary data.</text>
</comment>
<dbReference type="SUPFAM" id="SSF56235">
    <property type="entry name" value="N-terminal nucleophile aminohydrolases (Ntn hydrolases)"/>
    <property type="match status" value="1"/>
</dbReference>
<dbReference type="EMBL" id="VSSQ01023523">
    <property type="protein sequence ID" value="MPM70522.1"/>
    <property type="molecule type" value="Genomic_DNA"/>
</dbReference>
<dbReference type="InterPro" id="IPR043138">
    <property type="entry name" value="GGT_lsub"/>
</dbReference>
<evidence type="ECO:0000256" key="2">
    <source>
        <dbReference type="ARBA" id="ARBA00022801"/>
    </source>
</evidence>
<accession>A0A645BYV0</accession>
<evidence type="ECO:0000256" key="1">
    <source>
        <dbReference type="ARBA" id="ARBA00022679"/>
    </source>
</evidence>
<dbReference type="InterPro" id="IPR029055">
    <property type="entry name" value="Ntn_hydrolases_N"/>
</dbReference>
<dbReference type="Gene3D" id="3.60.20.40">
    <property type="match status" value="1"/>
</dbReference>
<gene>
    <name evidence="4" type="primary">ggt_8</name>
    <name evidence="4" type="ORF">SDC9_117477</name>
</gene>
<organism evidence="4">
    <name type="scientific">bioreactor metagenome</name>
    <dbReference type="NCBI Taxonomy" id="1076179"/>
    <lineage>
        <taxon>unclassified sequences</taxon>
        <taxon>metagenomes</taxon>
        <taxon>ecological metagenomes</taxon>
    </lineage>
</organism>